<dbReference type="InterPro" id="IPR001647">
    <property type="entry name" value="HTH_TetR"/>
</dbReference>
<proteinExistence type="predicted"/>
<keyword evidence="5" id="KW-1185">Reference proteome</keyword>
<organism evidence="4 5">
    <name type="scientific">Microbispora triticiradicis</name>
    <dbReference type="NCBI Taxonomy" id="2200763"/>
    <lineage>
        <taxon>Bacteria</taxon>
        <taxon>Bacillati</taxon>
        <taxon>Actinomycetota</taxon>
        <taxon>Actinomycetes</taxon>
        <taxon>Streptosporangiales</taxon>
        <taxon>Streptosporangiaceae</taxon>
        <taxon>Microbispora</taxon>
    </lineage>
</organism>
<dbReference type="SUPFAM" id="SSF48498">
    <property type="entry name" value="Tetracyclin repressor-like, C-terminal domain"/>
    <property type="match status" value="1"/>
</dbReference>
<sequence>MAYDAEHTRRRIFEAAAAEFAEHGLAGARVDRIATTAKANKQAIYLYYGGKEKLFAAVLRAKLEEVRVSVSIDPDAVAESVGQIFDWYREHPELIRLLLWEALEMCGEVAESERERRDGFREKVRHLAGEGVAPHLPERARVRAAQDLLFTLMGLIAWNFAVPRMCRLVLDEETDQAALARRRATVIEVARALAAAPDVFGAI</sequence>
<comment type="caution">
    <text evidence="4">The sequence shown here is derived from an EMBL/GenBank/DDBJ whole genome shotgun (WGS) entry which is preliminary data.</text>
</comment>
<reference evidence="4" key="1">
    <citation type="submission" date="2019-05" db="EMBL/GenBank/DDBJ databases">
        <title>Isolation, diversity and antifungal activity of Actinobacteria from wheat.</title>
        <authorList>
            <person name="Yu B."/>
        </authorList>
    </citation>
    <scope>NUCLEOTIDE SEQUENCE [LARGE SCALE GENOMIC DNA]</scope>
    <source>
        <strain evidence="4">NEAU-HEGS1-5</strain>
    </source>
</reference>
<dbReference type="AlphaFoldDB" id="A0A5R8Z5U3"/>
<dbReference type="PRINTS" id="PR00455">
    <property type="entry name" value="HTHTETR"/>
</dbReference>
<dbReference type="GO" id="GO:0006355">
    <property type="term" value="P:regulation of DNA-templated transcription"/>
    <property type="evidence" value="ECO:0007669"/>
    <property type="project" value="UniProtKB-ARBA"/>
</dbReference>
<evidence type="ECO:0000259" key="3">
    <source>
        <dbReference type="PROSITE" id="PS50977"/>
    </source>
</evidence>
<dbReference type="EMBL" id="VANP01000004">
    <property type="protein sequence ID" value="TLP60981.1"/>
    <property type="molecule type" value="Genomic_DNA"/>
</dbReference>
<dbReference type="PANTHER" id="PTHR30328">
    <property type="entry name" value="TRANSCRIPTIONAL REPRESSOR"/>
    <property type="match status" value="1"/>
</dbReference>
<evidence type="ECO:0000313" key="4">
    <source>
        <dbReference type="EMBL" id="TLP60981.1"/>
    </source>
</evidence>
<keyword evidence="1 2" id="KW-0238">DNA-binding</keyword>
<dbReference type="Gene3D" id="1.10.357.10">
    <property type="entry name" value="Tetracycline Repressor, domain 2"/>
    <property type="match status" value="1"/>
</dbReference>
<evidence type="ECO:0000256" key="1">
    <source>
        <dbReference type="ARBA" id="ARBA00023125"/>
    </source>
</evidence>
<gene>
    <name evidence="4" type="ORF">FED44_14210</name>
</gene>
<dbReference type="SUPFAM" id="SSF46689">
    <property type="entry name" value="Homeodomain-like"/>
    <property type="match status" value="1"/>
</dbReference>
<dbReference type="InterPro" id="IPR041467">
    <property type="entry name" value="Sco4008_C"/>
</dbReference>
<dbReference type="InterPro" id="IPR050109">
    <property type="entry name" value="HTH-type_TetR-like_transc_reg"/>
</dbReference>
<protein>
    <submittedName>
        <fullName evidence="4">TetR/AcrR family transcriptional regulator</fullName>
    </submittedName>
</protein>
<dbReference type="PROSITE" id="PS50977">
    <property type="entry name" value="HTH_TETR_2"/>
    <property type="match status" value="1"/>
</dbReference>
<evidence type="ECO:0000256" key="2">
    <source>
        <dbReference type="PROSITE-ProRule" id="PRU00335"/>
    </source>
</evidence>
<dbReference type="InterPro" id="IPR036271">
    <property type="entry name" value="Tet_transcr_reg_TetR-rel_C_sf"/>
</dbReference>
<evidence type="ECO:0000313" key="5">
    <source>
        <dbReference type="Proteomes" id="UP000309033"/>
    </source>
</evidence>
<dbReference type="Proteomes" id="UP000309033">
    <property type="component" value="Unassembled WGS sequence"/>
</dbReference>
<accession>A0A5R8Z5U3</accession>
<feature type="DNA-binding region" description="H-T-H motif" evidence="2">
    <location>
        <begin position="29"/>
        <end position="48"/>
    </location>
</feature>
<name>A0A5R8Z5U3_9ACTN</name>
<feature type="domain" description="HTH tetR-type" evidence="3">
    <location>
        <begin position="6"/>
        <end position="66"/>
    </location>
</feature>
<dbReference type="Pfam" id="PF00440">
    <property type="entry name" value="TetR_N"/>
    <property type="match status" value="1"/>
</dbReference>
<dbReference type="InterPro" id="IPR009057">
    <property type="entry name" value="Homeodomain-like_sf"/>
</dbReference>
<dbReference type="Pfam" id="PF17926">
    <property type="entry name" value="TetR_C_21"/>
    <property type="match status" value="1"/>
</dbReference>
<dbReference type="PANTHER" id="PTHR30328:SF54">
    <property type="entry name" value="HTH-TYPE TRANSCRIPTIONAL REPRESSOR SCO4008"/>
    <property type="match status" value="1"/>
</dbReference>
<dbReference type="GO" id="GO:0003677">
    <property type="term" value="F:DNA binding"/>
    <property type="evidence" value="ECO:0007669"/>
    <property type="project" value="UniProtKB-UniRule"/>
</dbReference>
<dbReference type="OrthoDB" id="4726108at2"/>